<gene>
    <name evidence="1" type="ORF">CQ405_08110</name>
</gene>
<dbReference type="SUPFAM" id="SSF81901">
    <property type="entry name" value="HCP-like"/>
    <property type="match status" value="1"/>
</dbReference>
<name>A0A2P8QZ43_9BACT</name>
<accession>A0A2P8QZ43</accession>
<sequence length="151" mass="17725">MKKIILMLTVLCYLNADDCKIIYSNLYKQDKESLFLTASKLKEYCQNNDKKACTCYDNYMKLSDKKCNENDGVYCMVIATMLGYKDNNFLNYLKKSCDGNYFDGCYAYGTNLELNYNETKDIETKKEAIFYYKKACKNGIHRACKNLKYIR</sequence>
<dbReference type="InterPro" id="IPR011990">
    <property type="entry name" value="TPR-like_helical_dom_sf"/>
</dbReference>
<dbReference type="Proteomes" id="UP000240535">
    <property type="component" value="Unassembled WGS sequence"/>
</dbReference>
<evidence type="ECO:0000313" key="1">
    <source>
        <dbReference type="EMBL" id="PSM51518.1"/>
    </source>
</evidence>
<protein>
    <recommendedName>
        <fullName evidence="3">Beta-lactamase</fullName>
    </recommendedName>
</protein>
<dbReference type="AlphaFoldDB" id="A0A2P8QZ43"/>
<evidence type="ECO:0008006" key="3">
    <source>
        <dbReference type="Google" id="ProtNLM"/>
    </source>
</evidence>
<dbReference type="RefSeq" id="WP_106872513.1">
    <property type="nucleotide sequence ID" value="NZ_CP053841.1"/>
</dbReference>
<dbReference type="Gene3D" id="1.25.40.10">
    <property type="entry name" value="Tetratricopeptide repeat domain"/>
    <property type="match status" value="1"/>
</dbReference>
<dbReference type="OrthoDB" id="5330140at2"/>
<keyword evidence="2" id="KW-1185">Reference proteome</keyword>
<organism evidence="1 2">
    <name type="scientific">Campylobacter blaseri</name>
    <dbReference type="NCBI Taxonomy" id="2042961"/>
    <lineage>
        <taxon>Bacteria</taxon>
        <taxon>Pseudomonadati</taxon>
        <taxon>Campylobacterota</taxon>
        <taxon>Epsilonproteobacteria</taxon>
        <taxon>Campylobacterales</taxon>
        <taxon>Campylobacteraceae</taxon>
        <taxon>Campylobacter</taxon>
    </lineage>
</organism>
<reference evidence="2" key="1">
    <citation type="submission" date="2017-10" db="EMBL/GenBank/DDBJ databases">
        <title>Campylobacter species from seals.</title>
        <authorList>
            <person name="Gilbert M.J."/>
            <person name="Zomer A.L."/>
            <person name="Timmerman A.J."/>
            <person name="Duim B."/>
            <person name="Wagenaar J.A."/>
        </authorList>
    </citation>
    <scope>NUCLEOTIDE SEQUENCE [LARGE SCALE GENOMIC DNA]</scope>
    <source>
        <strain evidence="2">17S00004-5</strain>
    </source>
</reference>
<dbReference type="EMBL" id="PDHH01000007">
    <property type="protein sequence ID" value="PSM51518.1"/>
    <property type="molecule type" value="Genomic_DNA"/>
</dbReference>
<comment type="caution">
    <text evidence="1">The sequence shown here is derived from an EMBL/GenBank/DDBJ whole genome shotgun (WGS) entry which is preliminary data.</text>
</comment>
<evidence type="ECO:0000313" key="2">
    <source>
        <dbReference type="Proteomes" id="UP000240535"/>
    </source>
</evidence>
<proteinExistence type="predicted"/>